<dbReference type="Proteomes" id="UP001620626">
    <property type="component" value="Unassembled WGS sequence"/>
</dbReference>
<gene>
    <name evidence="1" type="ORF">niasHT_026598</name>
</gene>
<dbReference type="AlphaFoldDB" id="A0ABD2KSG1"/>
<name>A0ABD2KSG1_9BILA</name>
<reference evidence="1 2" key="1">
    <citation type="submission" date="2024-10" db="EMBL/GenBank/DDBJ databases">
        <authorList>
            <person name="Kim D."/>
        </authorList>
    </citation>
    <scope>NUCLEOTIDE SEQUENCE [LARGE SCALE GENOMIC DNA]</scope>
    <source>
        <strain evidence="1">BH-2024</strain>
    </source>
</reference>
<keyword evidence="2" id="KW-1185">Reference proteome</keyword>
<evidence type="ECO:0000313" key="1">
    <source>
        <dbReference type="EMBL" id="KAL3105823.1"/>
    </source>
</evidence>
<sequence>MMTDACACGLTEKHSKVRLHLPLELQCELLSALPFEHAARLLFLSKAIAKNCNSLVQKQTKEWKAFSEKCVDKLMKFFHPFVLIKLESIEKEHHSFVHSAEHQEDKLLKEEIRLSRVQLSPLVGANLVRRLEKCGTAGEAMTELLNSVVKMYHIIELYKKRRKEMDERFNDVKRMADGINLKYIFNLPKCLLFLRFGTVFVPFPFFRPDFVPHDIPPQICPTATVWSAERLRRDYTDHLHSLRVRLRQIKKAHRKKFKQIGVRKQISEWYGELKMHRRIILDQWRALLRQKTKQFDYHVWSAQMLSELEANNALTVIDQQQKDKCIFL</sequence>
<organism evidence="1 2">
    <name type="scientific">Heterodera trifolii</name>
    <dbReference type="NCBI Taxonomy" id="157864"/>
    <lineage>
        <taxon>Eukaryota</taxon>
        <taxon>Metazoa</taxon>
        <taxon>Ecdysozoa</taxon>
        <taxon>Nematoda</taxon>
        <taxon>Chromadorea</taxon>
        <taxon>Rhabditida</taxon>
        <taxon>Tylenchina</taxon>
        <taxon>Tylenchomorpha</taxon>
        <taxon>Tylenchoidea</taxon>
        <taxon>Heteroderidae</taxon>
        <taxon>Heteroderinae</taxon>
        <taxon>Heterodera</taxon>
    </lineage>
</organism>
<dbReference type="EMBL" id="JBICBT010000676">
    <property type="protein sequence ID" value="KAL3105823.1"/>
    <property type="molecule type" value="Genomic_DNA"/>
</dbReference>
<comment type="caution">
    <text evidence="1">The sequence shown here is derived from an EMBL/GenBank/DDBJ whole genome shotgun (WGS) entry which is preliminary data.</text>
</comment>
<evidence type="ECO:0000313" key="2">
    <source>
        <dbReference type="Proteomes" id="UP001620626"/>
    </source>
</evidence>
<protein>
    <recommendedName>
        <fullName evidence="3">F-box domain-containing protein</fullName>
    </recommendedName>
</protein>
<evidence type="ECO:0008006" key="3">
    <source>
        <dbReference type="Google" id="ProtNLM"/>
    </source>
</evidence>
<accession>A0ABD2KSG1</accession>
<proteinExistence type="predicted"/>